<dbReference type="WBParaSite" id="MBELARI_LOCUS4363">
    <property type="protein sequence ID" value="MBELARI_LOCUS4363"/>
    <property type="gene ID" value="MBELARI_LOCUS4363"/>
</dbReference>
<feature type="region of interest" description="Disordered" evidence="1">
    <location>
        <begin position="232"/>
        <end position="279"/>
    </location>
</feature>
<feature type="region of interest" description="Disordered" evidence="1">
    <location>
        <begin position="296"/>
        <end position="319"/>
    </location>
</feature>
<feature type="region of interest" description="Disordered" evidence="1">
    <location>
        <begin position="42"/>
        <end position="61"/>
    </location>
</feature>
<feature type="compositionally biased region" description="Basic residues" evidence="1">
    <location>
        <begin position="655"/>
        <end position="664"/>
    </location>
</feature>
<proteinExistence type="predicted"/>
<organism evidence="2 3">
    <name type="scientific">Mesorhabditis belari</name>
    <dbReference type="NCBI Taxonomy" id="2138241"/>
    <lineage>
        <taxon>Eukaryota</taxon>
        <taxon>Metazoa</taxon>
        <taxon>Ecdysozoa</taxon>
        <taxon>Nematoda</taxon>
        <taxon>Chromadorea</taxon>
        <taxon>Rhabditida</taxon>
        <taxon>Rhabditina</taxon>
        <taxon>Rhabditomorpha</taxon>
        <taxon>Rhabditoidea</taxon>
        <taxon>Rhabditidae</taxon>
        <taxon>Mesorhabditinae</taxon>
        <taxon>Mesorhabditis</taxon>
    </lineage>
</organism>
<feature type="compositionally biased region" description="Basic and acidic residues" evidence="1">
    <location>
        <begin position="580"/>
        <end position="640"/>
    </location>
</feature>
<feature type="compositionally biased region" description="Polar residues" evidence="1">
    <location>
        <begin position="44"/>
        <end position="61"/>
    </location>
</feature>
<sequence length="664" mass="74146">MNPQSNDSNGGYSNQPFSPPPPIHPTRRSVTAQNAEQAIFRDGNAQSCTPIPSQGNMQNVTMEQNPGEMRNMMMRNYVMPYSYVQMVPSAYIMQAPVSQRQGQVQYVHSSIPQQQFAQLSPISQQGTPYMLQGVPFIQMSVPQHQMQHSRSVPSMMSSYAQSGQPVLASYPISRPMPIGHRQMGQPAVIVPSTAQQVQYVNTGMSISPQTSSFIINQDPRATMRVETSRVQYPGMRQSPVLRTNSNQSTPRSSLPKSTSIGTPAPKQYALPPGIDDGREYAMSPQIATRARMGMGNAVGKTPQSQPFTRRANDLPMTMGRPCPRQPAIGEKRSIQPAQISHSAVKVARPETVDKSPLVEPTLKAVQSAPQMDWFHDAQLATRDSVIFEENVNEQLPEERPKENEVLGRNPFHAVKSLINKDLQDELLGAKELMEKEGESEDAKQIEGHFKNMDSICDLIEANAKTYLEAARQATLCTRFSDWEADSSETNELITGYIESSLNLQKVLHRTRRNVLALTSSWRAAKQAEITKEMSKDRNSTEKENDKTGVQLTSTPDDLPAKKEIKEEVTMQDVVKQEVDNEETKLSIRKETKNDEIMKDIVKQEAPNKESEPKTPTSEKKIKKRDVNEISEEKSKEKAEIEEGSPTATASPAPRRSTRTRKVTK</sequence>
<evidence type="ECO:0000313" key="3">
    <source>
        <dbReference type="WBParaSite" id="MBELARI_LOCUS4363"/>
    </source>
</evidence>
<feature type="compositionally biased region" description="Polar residues" evidence="1">
    <location>
        <begin position="1"/>
        <end position="16"/>
    </location>
</feature>
<keyword evidence="2" id="KW-1185">Reference proteome</keyword>
<feature type="region of interest" description="Disordered" evidence="1">
    <location>
        <begin position="1"/>
        <end position="31"/>
    </location>
</feature>
<feature type="compositionally biased region" description="Basic and acidic residues" evidence="1">
    <location>
        <begin position="528"/>
        <end position="546"/>
    </location>
</feature>
<feature type="compositionally biased region" description="Polar residues" evidence="1">
    <location>
        <begin position="240"/>
        <end position="261"/>
    </location>
</feature>
<name>A0AAF3FBP0_9BILA</name>
<dbReference type="Proteomes" id="UP000887575">
    <property type="component" value="Unassembled WGS sequence"/>
</dbReference>
<reference evidence="3" key="1">
    <citation type="submission" date="2024-02" db="UniProtKB">
        <authorList>
            <consortium name="WormBaseParasite"/>
        </authorList>
    </citation>
    <scope>IDENTIFICATION</scope>
</reference>
<dbReference type="AlphaFoldDB" id="A0AAF3FBP0"/>
<feature type="region of interest" description="Disordered" evidence="1">
    <location>
        <begin position="580"/>
        <end position="664"/>
    </location>
</feature>
<protein>
    <submittedName>
        <fullName evidence="3">Uncharacterized protein</fullName>
    </submittedName>
</protein>
<feature type="region of interest" description="Disordered" evidence="1">
    <location>
        <begin position="528"/>
        <end position="565"/>
    </location>
</feature>
<evidence type="ECO:0000313" key="2">
    <source>
        <dbReference type="Proteomes" id="UP000887575"/>
    </source>
</evidence>
<evidence type="ECO:0000256" key="1">
    <source>
        <dbReference type="SAM" id="MobiDB-lite"/>
    </source>
</evidence>
<accession>A0AAF3FBP0</accession>